<comment type="caution">
    <text evidence="1">The sequence shown here is derived from an EMBL/GenBank/DDBJ whole genome shotgun (WGS) entry which is preliminary data.</text>
</comment>
<dbReference type="EMBL" id="LKAM01000001">
    <property type="protein sequence ID" value="KUM50179.1"/>
    <property type="molecule type" value="Genomic_DNA"/>
</dbReference>
<evidence type="ECO:0000313" key="1">
    <source>
        <dbReference type="EMBL" id="KUM50179.1"/>
    </source>
</evidence>
<dbReference type="AlphaFoldDB" id="A0A101M340"/>
<geneLocation type="mitochondrion" evidence="1"/>
<accession>A0A101M340</accession>
<organism evidence="1">
    <name type="scientific">Picea glauca</name>
    <name type="common">White spruce</name>
    <name type="synonym">Pinus glauca</name>
    <dbReference type="NCBI Taxonomy" id="3330"/>
    <lineage>
        <taxon>Eukaryota</taxon>
        <taxon>Viridiplantae</taxon>
        <taxon>Streptophyta</taxon>
        <taxon>Embryophyta</taxon>
        <taxon>Tracheophyta</taxon>
        <taxon>Spermatophyta</taxon>
        <taxon>Pinopsida</taxon>
        <taxon>Pinidae</taxon>
        <taxon>Conifers I</taxon>
        <taxon>Pinales</taxon>
        <taxon>Pinaceae</taxon>
        <taxon>Picea</taxon>
    </lineage>
</organism>
<protein>
    <submittedName>
        <fullName evidence="1">Uncharacterized protein</fullName>
    </submittedName>
</protein>
<reference evidence="1" key="1">
    <citation type="journal article" date="2015" name="Genome Biol. Evol.">
        <title>Organellar Genomes of White Spruce (Picea glauca): Assembly and Annotation.</title>
        <authorList>
            <person name="Jackman S.D."/>
            <person name="Warren R.L."/>
            <person name="Gibb E.A."/>
            <person name="Vandervalk B.P."/>
            <person name="Mohamadi H."/>
            <person name="Chu J."/>
            <person name="Raymond A."/>
            <person name="Pleasance S."/>
            <person name="Coope R."/>
            <person name="Wildung M.R."/>
            <person name="Ritland C.E."/>
            <person name="Bousquet J."/>
            <person name="Jones S.J."/>
            <person name="Bohlmann J."/>
            <person name="Birol I."/>
        </authorList>
    </citation>
    <scope>NUCLEOTIDE SEQUENCE [LARGE SCALE GENOMIC DNA]</scope>
    <source>
        <tissue evidence="1">Flushing bud</tissue>
    </source>
</reference>
<name>A0A101M340_PICGL</name>
<sequence length="83" mass="8992">MSIFSSHEGTGRVCLSSPHMGCLVSNRKGTGMSNLNLPSGYMLKPCWNCNSIKTMGSNRMGTGLSLGTFDGYNRTVRIRVCLT</sequence>
<gene>
    <name evidence="1" type="ORF">ABT39_MTgene22</name>
</gene>
<keyword evidence="1" id="KW-0496">Mitochondrion</keyword>
<proteinExistence type="predicted"/>